<comment type="caution">
    <text evidence="3">The sequence shown here is derived from an EMBL/GenBank/DDBJ whole genome shotgun (WGS) entry which is preliminary data.</text>
</comment>
<feature type="domain" description="HTH LytTR-type" evidence="2">
    <location>
        <begin position="192"/>
        <end position="281"/>
    </location>
</feature>
<reference evidence="4" key="1">
    <citation type="journal article" date="2019" name="Int. J. Syst. Evol. Microbiol.">
        <title>The Global Catalogue of Microorganisms (GCM) 10K type strain sequencing project: providing services to taxonomists for standard genome sequencing and annotation.</title>
        <authorList>
            <consortium name="The Broad Institute Genomics Platform"/>
            <consortium name="The Broad Institute Genome Sequencing Center for Infectious Disease"/>
            <person name="Wu L."/>
            <person name="Ma J."/>
        </authorList>
    </citation>
    <scope>NUCLEOTIDE SEQUENCE [LARGE SCALE GENOMIC DNA]</scope>
    <source>
        <strain evidence="4">CCUG 55328</strain>
    </source>
</reference>
<keyword evidence="3" id="KW-0238">DNA-binding</keyword>
<evidence type="ECO:0000313" key="4">
    <source>
        <dbReference type="Proteomes" id="UP001597151"/>
    </source>
</evidence>
<keyword evidence="1" id="KW-0812">Transmembrane</keyword>
<feature type="transmembrane region" description="Helical" evidence="1">
    <location>
        <begin position="133"/>
        <end position="156"/>
    </location>
</feature>
<evidence type="ECO:0000313" key="3">
    <source>
        <dbReference type="EMBL" id="MFD1196358.1"/>
    </source>
</evidence>
<feature type="transmembrane region" description="Helical" evidence="1">
    <location>
        <begin position="36"/>
        <end position="55"/>
    </location>
</feature>
<feature type="transmembrane region" description="Helical" evidence="1">
    <location>
        <begin position="98"/>
        <end position="121"/>
    </location>
</feature>
<gene>
    <name evidence="3" type="ORF">ACFQ3C_16930</name>
</gene>
<dbReference type="Pfam" id="PF04397">
    <property type="entry name" value="LytTR"/>
    <property type="match status" value="1"/>
</dbReference>
<evidence type="ECO:0000259" key="2">
    <source>
        <dbReference type="PROSITE" id="PS50930"/>
    </source>
</evidence>
<proteinExistence type="predicted"/>
<dbReference type="EMBL" id="JBHTKR010000007">
    <property type="protein sequence ID" value="MFD1196358.1"/>
    <property type="molecule type" value="Genomic_DNA"/>
</dbReference>
<keyword evidence="1" id="KW-0472">Membrane</keyword>
<dbReference type="RefSeq" id="WP_380794301.1">
    <property type="nucleotide sequence ID" value="NZ_JBHTKR010000007.1"/>
</dbReference>
<sequence>MRQAKTGYVSDMEKTANDGPVALTLRQLHRQLRGPAFWIVVGGMVLIAAVAGPYYTLERLNFAERLVNWGVIIGPSAVLMTFLSALAHRVTEAWGWNWALVALLAGIGGILPVLAIVWLAGGLAAGFGIGGPGIATLAAYVAPSVIGVTLAVNAYIEVQDRMTPAAPAMPAPRQPEVVATVLQGKLPHHLGREIVALRAQDHYLEVTTAKGQCMVLMRLGDAVRDLEGVNGMQVHRSWWISLDHVARVEKGANGPEVVMRDGQRVPVGRSYRAAFRAGMAGRG</sequence>
<feature type="transmembrane region" description="Helical" evidence="1">
    <location>
        <begin position="67"/>
        <end position="86"/>
    </location>
</feature>
<keyword evidence="1" id="KW-1133">Transmembrane helix</keyword>
<dbReference type="InterPro" id="IPR007492">
    <property type="entry name" value="LytTR_DNA-bd_dom"/>
</dbReference>
<name>A0ABW3TH56_9RHOB</name>
<dbReference type="Proteomes" id="UP001597151">
    <property type="component" value="Unassembled WGS sequence"/>
</dbReference>
<dbReference type="SMART" id="SM00850">
    <property type="entry name" value="LytTR"/>
    <property type="match status" value="1"/>
</dbReference>
<accession>A0ABW3TH56</accession>
<protein>
    <submittedName>
        <fullName evidence="3">LytTR family DNA-binding domain-containing protein</fullName>
    </submittedName>
</protein>
<dbReference type="Gene3D" id="2.40.50.1020">
    <property type="entry name" value="LytTr DNA-binding domain"/>
    <property type="match status" value="1"/>
</dbReference>
<evidence type="ECO:0000256" key="1">
    <source>
        <dbReference type="SAM" id="Phobius"/>
    </source>
</evidence>
<organism evidence="3 4">
    <name type="scientific">Seohaeicola saemankumensis</name>
    <dbReference type="NCBI Taxonomy" id="481181"/>
    <lineage>
        <taxon>Bacteria</taxon>
        <taxon>Pseudomonadati</taxon>
        <taxon>Pseudomonadota</taxon>
        <taxon>Alphaproteobacteria</taxon>
        <taxon>Rhodobacterales</taxon>
        <taxon>Roseobacteraceae</taxon>
        <taxon>Seohaeicola</taxon>
    </lineage>
</organism>
<dbReference type="PROSITE" id="PS50930">
    <property type="entry name" value="HTH_LYTTR"/>
    <property type="match status" value="1"/>
</dbReference>
<keyword evidence="4" id="KW-1185">Reference proteome</keyword>
<dbReference type="GO" id="GO:0003677">
    <property type="term" value="F:DNA binding"/>
    <property type="evidence" value="ECO:0007669"/>
    <property type="project" value="UniProtKB-KW"/>
</dbReference>